<evidence type="ECO:0000313" key="2">
    <source>
        <dbReference type="Proteomes" id="UP000831921"/>
    </source>
</evidence>
<name>A0ABY5MVU8_9SPHN</name>
<reference evidence="1 2" key="1">
    <citation type="submission" date="2022-05" db="EMBL/GenBank/DDBJ databases">
        <title>S8-45 Sphingomonas ultraviolaceadurans.</title>
        <authorList>
            <person name="Liu Y."/>
        </authorList>
    </citation>
    <scope>NUCLEOTIDE SEQUENCE [LARGE SCALE GENOMIC DNA]</scope>
    <source>
        <strain evidence="1 2">S8-45</strain>
    </source>
</reference>
<evidence type="ECO:0000313" key="1">
    <source>
        <dbReference type="EMBL" id="UUR07457.1"/>
    </source>
</evidence>
<protein>
    <recommendedName>
        <fullName evidence="3">Secreted protein</fullName>
    </recommendedName>
</protein>
<evidence type="ECO:0008006" key="3">
    <source>
        <dbReference type="Google" id="ProtNLM"/>
    </source>
</evidence>
<dbReference type="EMBL" id="CP097253">
    <property type="protein sequence ID" value="UUR07457.1"/>
    <property type="molecule type" value="Genomic_DNA"/>
</dbReference>
<proteinExistence type="predicted"/>
<organism evidence="1 2">
    <name type="scientific">Sphingomonas glaciei</name>
    <dbReference type="NCBI Taxonomy" id="2938948"/>
    <lineage>
        <taxon>Bacteria</taxon>
        <taxon>Pseudomonadati</taxon>
        <taxon>Pseudomonadota</taxon>
        <taxon>Alphaproteobacteria</taxon>
        <taxon>Sphingomonadales</taxon>
        <taxon>Sphingomonadaceae</taxon>
        <taxon>Sphingomonas</taxon>
    </lineage>
</organism>
<keyword evidence="2" id="KW-1185">Reference proteome</keyword>
<sequence>MIMGEGLVSRLALGQQLCRTTRCANLGHRRGHDRPRIRETAMMVLATALLVGASQVSATPASPVVPATAENPGARIKCRKQQVTGSLARFTKECRTVDEWARLDDANRESATKIQDRGLVVGCGSNPTGC</sequence>
<accession>A0ABY5MVU8</accession>
<dbReference type="RefSeq" id="WP_249455173.1">
    <property type="nucleotide sequence ID" value="NZ_CP097253.1"/>
</dbReference>
<gene>
    <name evidence="1" type="ORF">M1K48_10980</name>
</gene>
<dbReference type="Proteomes" id="UP000831921">
    <property type="component" value="Chromosome"/>
</dbReference>